<accession>F8MVW8</accession>
<dbReference type="KEGG" id="nte:NEUTE1DRAFT140365"/>
<sequence length="143" mass="15085">MAAEVVSLVPVGTPLSAGNLQRLRQCASTFLTAMQARLVADDLPMTLPGMLRANGLGCALAPGPIRESFEGPTHEQVLLCNVNTWQARIYAGSVLAFSATLYSSVAEGKLSPAAYHRPHTGSRVVPLDKLPSGLTFLGLPNKT</sequence>
<name>F8MVW8_NEUT8</name>
<gene>
    <name evidence="1" type="ORF">NEUTE1DRAFT_140365</name>
</gene>
<dbReference type="EMBL" id="GL891307">
    <property type="protein sequence ID" value="EGO54016.1"/>
    <property type="molecule type" value="Genomic_DNA"/>
</dbReference>
<evidence type="ECO:0000313" key="1">
    <source>
        <dbReference type="EMBL" id="EGO54016.1"/>
    </source>
</evidence>
<dbReference type="Proteomes" id="UP000008065">
    <property type="component" value="Unassembled WGS sequence"/>
</dbReference>
<dbReference type="OrthoDB" id="10523798at2759"/>
<dbReference type="GeneID" id="20826160"/>
<evidence type="ECO:0000313" key="2">
    <source>
        <dbReference type="Proteomes" id="UP000008065"/>
    </source>
</evidence>
<dbReference type="HOGENOM" id="CLU_1806719_0_0_1"/>
<reference evidence="2" key="1">
    <citation type="journal article" date="2011" name="Genetics">
        <title>Massive changes in genome architecture accompany the transition to self-fertility in the filamentous fungus Neurospora tetrasperma.</title>
        <authorList>
            <person name="Ellison C.E."/>
            <person name="Stajich J.E."/>
            <person name="Jacobson D.J."/>
            <person name="Natvig D.O."/>
            <person name="Lapidus A."/>
            <person name="Foster B."/>
            <person name="Aerts A."/>
            <person name="Riley R."/>
            <person name="Lindquist E.A."/>
            <person name="Grigoriev I.V."/>
            <person name="Taylor J.W."/>
        </authorList>
    </citation>
    <scope>NUCLEOTIDE SEQUENCE [LARGE SCALE GENOMIC DNA]</scope>
    <source>
        <strain evidence="2">FGSC 2508 / P0657</strain>
    </source>
</reference>
<organism evidence="1 2">
    <name type="scientific">Neurospora tetrasperma (strain FGSC 2508 / ATCC MYA-4615 / P0657)</name>
    <dbReference type="NCBI Taxonomy" id="510951"/>
    <lineage>
        <taxon>Eukaryota</taxon>
        <taxon>Fungi</taxon>
        <taxon>Dikarya</taxon>
        <taxon>Ascomycota</taxon>
        <taxon>Pezizomycotina</taxon>
        <taxon>Sordariomycetes</taxon>
        <taxon>Sordariomycetidae</taxon>
        <taxon>Sordariales</taxon>
        <taxon>Sordariaceae</taxon>
        <taxon>Neurospora</taxon>
    </lineage>
</organism>
<proteinExistence type="predicted"/>
<dbReference type="AlphaFoldDB" id="F8MVW8"/>
<keyword evidence="2" id="KW-1185">Reference proteome</keyword>
<protein>
    <submittedName>
        <fullName evidence="1">Uncharacterized protein</fullName>
    </submittedName>
</protein>
<dbReference type="VEuPathDB" id="FungiDB:NEUTE1DRAFT_140365"/>
<dbReference type="RefSeq" id="XP_009854023.1">
    <property type="nucleotide sequence ID" value="XM_009855721.1"/>
</dbReference>